<dbReference type="InterPro" id="IPR012336">
    <property type="entry name" value="Thioredoxin-like_fold"/>
</dbReference>
<feature type="transmembrane region" description="Helical" evidence="6">
    <location>
        <begin position="363"/>
        <end position="379"/>
    </location>
</feature>
<feature type="transmembrane region" description="Helical" evidence="6">
    <location>
        <begin position="242"/>
        <end position="260"/>
    </location>
</feature>
<dbReference type="Proteomes" id="UP001156905">
    <property type="component" value="Unassembled WGS sequence"/>
</dbReference>
<evidence type="ECO:0000256" key="1">
    <source>
        <dbReference type="ARBA" id="ARBA00004429"/>
    </source>
</evidence>
<dbReference type="SUPFAM" id="SSF52833">
    <property type="entry name" value="Thioredoxin-like"/>
    <property type="match status" value="1"/>
</dbReference>
<keyword evidence="6" id="KW-0813">Transport</keyword>
<gene>
    <name evidence="6" type="primary">nhaA</name>
    <name evidence="9" type="ORF">GCM10007857_46330</name>
</gene>
<dbReference type="InterPro" id="IPR004670">
    <property type="entry name" value="NhaA"/>
</dbReference>
<keyword evidence="6" id="KW-0915">Sodium</keyword>
<feature type="transmembrane region" description="Helical" evidence="6">
    <location>
        <begin position="191"/>
        <end position="212"/>
    </location>
</feature>
<feature type="transmembrane region" description="Helical" evidence="6">
    <location>
        <begin position="281"/>
        <end position="302"/>
    </location>
</feature>
<protein>
    <recommendedName>
        <fullName evidence="6">Na(+)/H(+) antiporter NhaA</fullName>
    </recommendedName>
    <alternativeName>
        <fullName evidence="6">Sodium/proton antiporter NhaA</fullName>
    </alternativeName>
</protein>
<keyword evidence="3 6" id="KW-0812">Transmembrane</keyword>
<feature type="transmembrane region" description="Helical" evidence="6">
    <location>
        <begin position="551"/>
        <end position="573"/>
    </location>
</feature>
<dbReference type="InterPro" id="IPR023171">
    <property type="entry name" value="Na/H_antiporter_dom_sf"/>
</dbReference>
<feature type="region of interest" description="Disordered" evidence="7">
    <location>
        <begin position="611"/>
        <end position="631"/>
    </location>
</feature>
<accession>A0ABQ6B5N4</accession>
<dbReference type="HAMAP" id="MF_01844">
    <property type="entry name" value="NhaA"/>
    <property type="match status" value="1"/>
</dbReference>
<feature type="domain" description="Thioredoxin-like fold" evidence="8">
    <location>
        <begin position="17"/>
        <end position="171"/>
    </location>
</feature>
<dbReference type="Gene3D" id="3.40.30.10">
    <property type="entry name" value="Glutaredoxin"/>
    <property type="match status" value="1"/>
</dbReference>
<feature type="transmembrane region" description="Helical" evidence="6">
    <location>
        <begin position="510"/>
        <end position="539"/>
    </location>
</feature>
<keyword evidence="4 6" id="KW-1133">Transmembrane helix</keyword>
<evidence type="ECO:0000256" key="5">
    <source>
        <dbReference type="ARBA" id="ARBA00023136"/>
    </source>
</evidence>
<evidence type="ECO:0000256" key="3">
    <source>
        <dbReference type="ARBA" id="ARBA00022692"/>
    </source>
</evidence>
<dbReference type="PANTHER" id="PTHR30341">
    <property type="entry name" value="SODIUM ION/PROTON ANTIPORTER NHAA-RELATED"/>
    <property type="match status" value="1"/>
</dbReference>
<evidence type="ECO:0000313" key="10">
    <source>
        <dbReference type="Proteomes" id="UP001156905"/>
    </source>
</evidence>
<dbReference type="Pfam" id="PF13462">
    <property type="entry name" value="Thioredoxin_4"/>
    <property type="match status" value="1"/>
</dbReference>
<evidence type="ECO:0000259" key="8">
    <source>
        <dbReference type="Pfam" id="PF13462"/>
    </source>
</evidence>
<evidence type="ECO:0000256" key="2">
    <source>
        <dbReference type="ARBA" id="ARBA00022475"/>
    </source>
</evidence>
<dbReference type="Pfam" id="PF06965">
    <property type="entry name" value="Na_H_antiport_1"/>
    <property type="match status" value="1"/>
</dbReference>
<sequence length="631" mass="66479">MQLMIPPGRLDRPVDHEKDHVLGPTDAEITLVEYGSYACPHCRAANERIAQARDQLGDRVCYAFRHRPITDNSLSFRAAELAELAQTPEAFWSAHIKLMTRSMQLTEDDLVAVAADLGVSANFALGDSDAVRRARERVEADVASSRASGVRFTPTFYINRRRYDGPWDESSLFDAMLGTLGHRVRTAALDFASWGPSAGILLVLATVAAVVLTNSPIGPSFEALWRHELGVSLGDAAFQMSILHWVNDGLLTVFFLVVGLEVKREMTVGHLASRRSAALPIAAALGGMAVPALLYALVIPAGPWSHGWGIPMATDTAFAIALIAVMGARVPVELRIFLTAAAIVDDIGAIVVVAVFYSGDIHPGYLAEAAAVVVVLALLSRSRVYLLSPYILLGVALWAFVYAGGLHATLAGVVLALFVPTRPPANLAALMTQASTIIASEARHEGEVLRHGPSTPALHALDAIFDRLESPADRLLRHAGARSSYAVLPIFALANAGVAINPGVFVGHGWLMAAIVAGLAIGKPLGVFLMAAAAVRAGIAVKPAEYTWRQLAGAGALAGIGFTMSLFIAGQAFPSASDFSAAKIAVFAASIVSAVVGTALLWGPSRQESIEEAPQGASMQVSSPPGVYAGS</sequence>
<name>A0ABQ6B5N4_9BRAD</name>
<dbReference type="InterPro" id="IPR036249">
    <property type="entry name" value="Thioredoxin-like_sf"/>
</dbReference>
<feature type="transmembrane region" description="Helical" evidence="6">
    <location>
        <begin position="391"/>
        <end position="419"/>
    </location>
</feature>
<keyword evidence="10" id="KW-1185">Reference proteome</keyword>
<proteinExistence type="inferred from homology"/>
<dbReference type="PANTHER" id="PTHR30341:SF0">
    <property type="entry name" value="NA(+)_H(+) ANTIPORTER NHAA"/>
    <property type="match status" value="1"/>
</dbReference>
<comment type="function">
    <text evidence="6">Na(+)/H(+) antiporter that extrudes sodium in exchange for external protons.</text>
</comment>
<evidence type="ECO:0000256" key="6">
    <source>
        <dbReference type="HAMAP-Rule" id="MF_01844"/>
    </source>
</evidence>
<dbReference type="Gene3D" id="1.20.1530.10">
    <property type="entry name" value="Na+/H+ antiporter like domain"/>
    <property type="match status" value="1"/>
</dbReference>
<dbReference type="NCBIfam" id="TIGR00773">
    <property type="entry name" value="NhaA"/>
    <property type="match status" value="1"/>
</dbReference>
<organism evidence="9 10">
    <name type="scientific">Bradyrhizobium iriomotense</name>
    <dbReference type="NCBI Taxonomy" id="441950"/>
    <lineage>
        <taxon>Bacteria</taxon>
        <taxon>Pseudomonadati</taxon>
        <taxon>Pseudomonadota</taxon>
        <taxon>Alphaproteobacteria</taxon>
        <taxon>Hyphomicrobiales</taxon>
        <taxon>Nitrobacteraceae</taxon>
        <taxon>Bradyrhizobium</taxon>
    </lineage>
</organism>
<feature type="transmembrane region" description="Helical" evidence="6">
    <location>
        <begin position="484"/>
        <end position="504"/>
    </location>
</feature>
<dbReference type="EMBL" id="BSOW01000016">
    <property type="protein sequence ID" value="GLR87921.1"/>
    <property type="molecule type" value="Genomic_DNA"/>
</dbReference>
<comment type="similarity">
    <text evidence="6">Belongs to the NhaA Na(+)/H(+) (TC 2.A.33) antiporter family.</text>
</comment>
<keyword evidence="6" id="KW-0050">Antiport</keyword>
<keyword evidence="6" id="KW-0739">Sodium transport</keyword>
<comment type="subcellular location">
    <subcellularLocation>
        <location evidence="1">Cell inner membrane</location>
        <topology evidence="1">Multi-pass membrane protein</topology>
    </subcellularLocation>
    <subcellularLocation>
        <location evidence="6">Cell membrane</location>
        <topology evidence="6">Multi-pass membrane protein</topology>
    </subcellularLocation>
</comment>
<feature type="transmembrane region" description="Helical" evidence="6">
    <location>
        <begin position="579"/>
        <end position="602"/>
    </location>
</feature>
<evidence type="ECO:0000256" key="7">
    <source>
        <dbReference type="SAM" id="MobiDB-lite"/>
    </source>
</evidence>
<keyword evidence="5 6" id="KW-0472">Membrane</keyword>
<keyword evidence="6" id="KW-0406">Ion transport</keyword>
<evidence type="ECO:0000313" key="9">
    <source>
        <dbReference type="EMBL" id="GLR87921.1"/>
    </source>
</evidence>
<evidence type="ECO:0000256" key="4">
    <source>
        <dbReference type="ARBA" id="ARBA00022989"/>
    </source>
</evidence>
<reference evidence="10" key="1">
    <citation type="journal article" date="2019" name="Int. J. Syst. Evol. Microbiol.">
        <title>The Global Catalogue of Microorganisms (GCM) 10K type strain sequencing project: providing services to taxonomists for standard genome sequencing and annotation.</title>
        <authorList>
            <consortium name="The Broad Institute Genomics Platform"/>
            <consortium name="The Broad Institute Genome Sequencing Center for Infectious Disease"/>
            <person name="Wu L."/>
            <person name="Ma J."/>
        </authorList>
    </citation>
    <scope>NUCLEOTIDE SEQUENCE [LARGE SCALE GENOMIC DNA]</scope>
    <source>
        <strain evidence="10">NBRC 102520</strain>
    </source>
</reference>
<comment type="caution">
    <text evidence="9">The sequence shown here is derived from an EMBL/GenBank/DDBJ whole genome shotgun (WGS) entry which is preliminary data.</text>
</comment>
<keyword evidence="2 6" id="KW-1003">Cell membrane</keyword>
<comment type="catalytic activity">
    <reaction evidence="6">
        <text>Na(+)(in) + 2 H(+)(out) = Na(+)(out) + 2 H(+)(in)</text>
        <dbReference type="Rhea" id="RHEA:29251"/>
        <dbReference type="ChEBI" id="CHEBI:15378"/>
        <dbReference type="ChEBI" id="CHEBI:29101"/>
    </reaction>
</comment>
<feature type="transmembrane region" description="Helical" evidence="6">
    <location>
        <begin position="334"/>
        <end position="357"/>
    </location>
</feature>